<evidence type="ECO:0000313" key="1">
    <source>
        <dbReference type="EMBL" id="KAI4299868.1"/>
    </source>
</evidence>
<protein>
    <submittedName>
        <fullName evidence="1">Uncharacterized protein</fullName>
    </submittedName>
</protein>
<gene>
    <name evidence="1" type="ORF">L6164_033289</name>
</gene>
<proteinExistence type="predicted"/>
<name>A0ACB9KRN7_BAUVA</name>
<dbReference type="Proteomes" id="UP000828941">
    <property type="component" value="Chromosome 13"/>
</dbReference>
<accession>A0ACB9KRN7</accession>
<evidence type="ECO:0000313" key="2">
    <source>
        <dbReference type="Proteomes" id="UP000828941"/>
    </source>
</evidence>
<dbReference type="EMBL" id="CM039438">
    <property type="protein sequence ID" value="KAI4299868.1"/>
    <property type="molecule type" value="Genomic_DNA"/>
</dbReference>
<comment type="caution">
    <text evidence="1">The sequence shown here is derived from an EMBL/GenBank/DDBJ whole genome shotgun (WGS) entry which is preliminary data.</text>
</comment>
<reference evidence="1 2" key="1">
    <citation type="journal article" date="2022" name="DNA Res.">
        <title>Chromosomal-level genome assembly of the orchid tree Bauhinia variegata (Leguminosae; Cercidoideae) supports the allotetraploid origin hypothesis of Bauhinia.</title>
        <authorList>
            <person name="Zhong Y."/>
            <person name="Chen Y."/>
            <person name="Zheng D."/>
            <person name="Pang J."/>
            <person name="Liu Y."/>
            <person name="Luo S."/>
            <person name="Meng S."/>
            <person name="Qian L."/>
            <person name="Wei D."/>
            <person name="Dai S."/>
            <person name="Zhou R."/>
        </authorList>
    </citation>
    <scope>NUCLEOTIDE SEQUENCE [LARGE SCALE GENOMIC DNA]</scope>
    <source>
        <strain evidence="1">BV-YZ2020</strain>
    </source>
</reference>
<keyword evidence="2" id="KW-1185">Reference proteome</keyword>
<sequence>MDSEDIIDCVLDGLDNDYQSVVDTVHARDTPISFDELHEKLINKELALYHKPAPTLFSAVAHLTVAPHHVTFDLANLSLHHPYDGIDTIVISDGPGLPISNTGYAFLPYPSKSFKLDNVLHALSMH</sequence>
<organism evidence="1 2">
    <name type="scientific">Bauhinia variegata</name>
    <name type="common">Purple orchid tree</name>
    <name type="synonym">Phanera variegata</name>
    <dbReference type="NCBI Taxonomy" id="167791"/>
    <lineage>
        <taxon>Eukaryota</taxon>
        <taxon>Viridiplantae</taxon>
        <taxon>Streptophyta</taxon>
        <taxon>Embryophyta</taxon>
        <taxon>Tracheophyta</taxon>
        <taxon>Spermatophyta</taxon>
        <taxon>Magnoliopsida</taxon>
        <taxon>eudicotyledons</taxon>
        <taxon>Gunneridae</taxon>
        <taxon>Pentapetalae</taxon>
        <taxon>rosids</taxon>
        <taxon>fabids</taxon>
        <taxon>Fabales</taxon>
        <taxon>Fabaceae</taxon>
        <taxon>Cercidoideae</taxon>
        <taxon>Cercideae</taxon>
        <taxon>Bauhiniinae</taxon>
        <taxon>Bauhinia</taxon>
    </lineage>
</organism>